<dbReference type="InterPro" id="IPR013785">
    <property type="entry name" value="Aldolase_TIM"/>
</dbReference>
<dbReference type="OrthoDB" id="1476984at2759"/>
<name>A0A9E7KJF0_9LILI</name>
<comment type="similarity">
    <text evidence="2">Belongs to the KHG/KDPG aldolase family.</text>
</comment>
<dbReference type="PANTHER" id="PTHR30246">
    <property type="entry name" value="2-KETO-3-DEOXY-6-PHOSPHOGLUCONATE ALDOLASE"/>
    <property type="match status" value="1"/>
</dbReference>
<keyword evidence="4" id="KW-0456">Lyase</keyword>
<reference evidence="6" key="1">
    <citation type="submission" date="2022-05" db="EMBL/GenBank/DDBJ databases">
        <title>The Musa troglodytarum L. genome provides insights into the mechanism of non-climacteric behaviour and enrichment of carotenoids.</title>
        <authorList>
            <person name="Wang J."/>
        </authorList>
    </citation>
    <scope>NUCLEOTIDE SEQUENCE</scope>
    <source>
        <tissue evidence="6">Leaf</tissue>
    </source>
</reference>
<keyword evidence="7" id="KW-1185">Reference proteome</keyword>
<dbReference type="AlphaFoldDB" id="A0A9E7KJF0"/>
<protein>
    <submittedName>
        <fullName evidence="6">KDPG and KHG aldolase</fullName>
    </submittedName>
</protein>
<comment type="pathway">
    <text evidence="1">Carbohydrate acid metabolism.</text>
</comment>
<evidence type="ECO:0000256" key="4">
    <source>
        <dbReference type="ARBA" id="ARBA00023239"/>
    </source>
</evidence>
<dbReference type="Gene3D" id="3.20.20.70">
    <property type="entry name" value="Aldolase class I"/>
    <property type="match status" value="1"/>
</dbReference>
<dbReference type="PANTHER" id="PTHR30246:SF1">
    <property type="entry name" value="2-DEHYDRO-3-DEOXY-6-PHOSPHOGALACTONATE ALDOLASE-RELATED"/>
    <property type="match status" value="1"/>
</dbReference>
<comment type="subunit">
    <text evidence="3">Homotrimer.</text>
</comment>
<evidence type="ECO:0000256" key="1">
    <source>
        <dbReference type="ARBA" id="ARBA00004761"/>
    </source>
</evidence>
<evidence type="ECO:0000256" key="2">
    <source>
        <dbReference type="ARBA" id="ARBA00006906"/>
    </source>
</evidence>
<dbReference type="CDD" id="cd00452">
    <property type="entry name" value="KDPG_aldolase"/>
    <property type="match status" value="1"/>
</dbReference>
<dbReference type="NCBIfam" id="TIGR01182">
    <property type="entry name" value="eda"/>
    <property type="match status" value="1"/>
</dbReference>
<gene>
    <name evidence="6" type="ORF">MUK42_12286</name>
</gene>
<evidence type="ECO:0000313" key="7">
    <source>
        <dbReference type="Proteomes" id="UP001055439"/>
    </source>
</evidence>
<keyword evidence="5" id="KW-0119">Carbohydrate metabolism</keyword>
<evidence type="ECO:0000256" key="5">
    <source>
        <dbReference type="ARBA" id="ARBA00023277"/>
    </source>
</evidence>
<dbReference type="SUPFAM" id="SSF51569">
    <property type="entry name" value="Aldolase"/>
    <property type="match status" value="1"/>
</dbReference>
<sequence length="307" mass="32136">MKLKRVGCHSRISQLIDVAALSHTSQRRSLGNPSAGTSRARSPLRRLSVGKDAMALASCFSPPFRPPLCAGGRSLSPVACACAQTAATAPAAPSLPKALPAILDSRLIACVRAQDGNTAMEAACAALSGGISVLEIVMSTPGVLEVIRGLLKDYPSSVIGVGTVLNAEDARKAVKAGAQFLMSPGTVMEILLDLQNTDVLYIPGAMTPTEVLFAYNAGARIIKIYPVSVLGGCDYIKALKKPFPHIPVVASQGITTDSIGNYIECGASAVVLSDAIFEKEAMRQRNFDVIHRLAHLATRQVGQAGKC</sequence>
<dbReference type="Pfam" id="PF01081">
    <property type="entry name" value="Aldolase"/>
    <property type="match status" value="1"/>
</dbReference>
<evidence type="ECO:0000256" key="3">
    <source>
        <dbReference type="ARBA" id="ARBA00011233"/>
    </source>
</evidence>
<dbReference type="InterPro" id="IPR000887">
    <property type="entry name" value="Aldlse_KDPG_KHG"/>
</dbReference>
<proteinExistence type="inferred from homology"/>
<organism evidence="6 7">
    <name type="scientific">Musa troglodytarum</name>
    <name type="common">fe'i banana</name>
    <dbReference type="NCBI Taxonomy" id="320322"/>
    <lineage>
        <taxon>Eukaryota</taxon>
        <taxon>Viridiplantae</taxon>
        <taxon>Streptophyta</taxon>
        <taxon>Embryophyta</taxon>
        <taxon>Tracheophyta</taxon>
        <taxon>Spermatophyta</taxon>
        <taxon>Magnoliopsida</taxon>
        <taxon>Liliopsida</taxon>
        <taxon>Zingiberales</taxon>
        <taxon>Musaceae</taxon>
        <taxon>Musa</taxon>
    </lineage>
</organism>
<dbReference type="EMBL" id="CP097509">
    <property type="protein sequence ID" value="URE20917.1"/>
    <property type="molecule type" value="Genomic_DNA"/>
</dbReference>
<dbReference type="Proteomes" id="UP001055439">
    <property type="component" value="Chromosome 7"/>
</dbReference>
<evidence type="ECO:0000313" key="6">
    <source>
        <dbReference type="EMBL" id="URE20917.1"/>
    </source>
</evidence>
<dbReference type="GO" id="GO:0016829">
    <property type="term" value="F:lyase activity"/>
    <property type="evidence" value="ECO:0007669"/>
    <property type="project" value="UniProtKB-KW"/>
</dbReference>
<accession>A0A9E7KJF0</accession>
<dbReference type="EMBL" id="CP097509">
    <property type="protein sequence ID" value="URE20912.1"/>
    <property type="molecule type" value="Genomic_DNA"/>
</dbReference>